<comment type="similarity">
    <text evidence="3">Belongs to the protein kinase superfamily. STE Ser/Thr protein kinase family. STE20 subfamily.</text>
</comment>
<evidence type="ECO:0000313" key="19">
    <source>
        <dbReference type="EMBL" id="CAD6948623.1"/>
    </source>
</evidence>
<keyword evidence="9" id="KW-0479">Metal-binding</keyword>
<dbReference type="GO" id="GO:0046872">
    <property type="term" value="F:metal ion binding"/>
    <property type="evidence" value="ECO:0007669"/>
    <property type="project" value="UniProtKB-KW"/>
</dbReference>
<keyword evidence="7" id="KW-0597">Phosphoprotein</keyword>
<organism evidence="20 21">
    <name type="scientific">Tilletia caries</name>
    <name type="common">wheat bunt fungus</name>
    <dbReference type="NCBI Taxonomy" id="13290"/>
    <lineage>
        <taxon>Eukaryota</taxon>
        <taxon>Fungi</taxon>
        <taxon>Dikarya</taxon>
        <taxon>Basidiomycota</taxon>
        <taxon>Ustilaginomycotina</taxon>
        <taxon>Exobasidiomycetes</taxon>
        <taxon>Tilletiales</taxon>
        <taxon>Tilletiaceae</taxon>
        <taxon>Tilletia</taxon>
    </lineage>
</organism>
<comment type="caution">
    <text evidence="20">The sequence shown here is derived from an EMBL/GenBank/DDBJ whole genome shotgun (WGS) entry which is preliminary data.</text>
</comment>
<evidence type="ECO:0000256" key="4">
    <source>
        <dbReference type="ARBA" id="ARBA00012513"/>
    </source>
</evidence>
<dbReference type="SUPFAM" id="SSF56112">
    <property type="entry name" value="Protein kinase-like (PK-like)"/>
    <property type="match status" value="1"/>
</dbReference>
<evidence type="ECO:0000313" key="21">
    <source>
        <dbReference type="Proteomes" id="UP000077671"/>
    </source>
</evidence>
<feature type="compositionally biased region" description="Low complexity" evidence="17">
    <location>
        <begin position="403"/>
        <end position="425"/>
    </location>
</feature>
<dbReference type="Gene3D" id="3.30.200.20">
    <property type="entry name" value="Phosphorylase Kinase, domain 1"/>
    <property type="match status" value="1"/>
</dbReference>
<evidence type="ECO:0000256" key="13">
    <source>
        <dbReference type="ARBA" id="ARBA00022842"/>
    </source>
</evidence>
<gene>
    <name evidence="20" type="ORF">A4X03_0g7418</name>
    <name evidence="19" type="ORF">JKIAZH3_G4990</name>
</gene>
<feature type="region of interest" description="Disordered" evidence="17">
    <location>
        <begin position="490"/>
        <end position="545"/>
    </location>
</feature>
<dbReference type="CDD" id="cd06609">
    <property type="entry name" value="STKc_MST3_like"/>
    <property type="match status" value="1"/>
</dbReference>
<keyword evidence="22" id="KW-1185">Reference proteome</keyword>
<feature type="region of interest" description="Disordered" evidence="17">
    <location>
        <begin position="341"/>
        <end position="450"/>
    </location>
</feature>
<dbReference type="PANTHER" id="PTHR48012:SF27">
    <property type="entry name" value="SERINE_THREONINE-PROTEIN KINASE SID1"/>
    <property type="match status" value="1"/>
</dbReference>
<evidence type="ECO:0000313" key="20">
    <source>
        <dbReference type="EMBL" id="KAE8245794.1"/>
    </source>
</evidence>
<feature type="domain" description="Protein kinase" evidence="18">
    <location>
        <begin position="11"/>
        <end position="261"/>
    </location>
</feature>
<evidence type="ECO:0000256" key="14">
    <source>
        <dbReference type="ARBA" id="ARBA00047899"/>
    </source>
</evidence>
<evidence type="ECO:0000256" key="7">
    <source>
        <dbReference type="ARBA" id="ARBA00022553"/>
    </source>
</evidence>
<feature type="compositionally biased region" description="Polar residues" evidence="17">
    <location>
        <begin position="426"/>
        <end position="436"/>
    </location>
</feature>
<comment type="catalytic activity">
    <reaction evidence="14">
        <text>L-threonyl-[protein] + ATP = O-phospho-L-threonyl-[protein] + ADP + H(+)</text>
        <dbReference type="Rhea" id="RHEA:46608"/>
        <dbReference type="Rhea" id="RHEA-COMP:11060"/>
        <dbReference type="Rhea" id="RHEA-COMP:11605"/>
        <dbReference type="ChEBI" id="CHEBI:15378"/>
        <dbReference type="ChEBI" id="CHEBI:30013"/>
        <dbReference type="ChEBI" id="CHEBI:30616"/>
        <dbReference type="ChEBI" id="CHEBI:61977"/>
        <dbReference type="ChEBI" id="CHEBI:456216"/>
        <dbReference type="EC" id="2.7.11.1"/>
    </reaction>
</comment>
<dbReference type="AlphaFoldDB" id="A0A177TV17"/>
<comment type="cofactor">
    <cofactor evidence="1">
        <name>Mg(2+)</name>
        <dbReference type="ChEBI" id="CHEBI:18420"/>
    </cofactor>
</comment>
<evidence type="ECO:0000259" key="18">
    <source>
        <dbReference type="PROSITE" id="PS50011"/>
    </source>
</evidence>
<dbReference type="InterPro" id="IPR050629">
    <property type="entry name" value="STE20/SPS1-PAK"/>
</dbReference>
<dbReference type="InterPro" id="IPR017441">
    <property type="entry name" value="Protein_kinase_ATP_BS"/>
</dbReference>
<keyword evidence="6" id="KW-0723">Serine/threonine-protein kinase</keyword>
<dbReference type="InterPro" id="IPR011009">
    <property type="entry name" value="Kinase-like_dom_sf"/>
</dbReference>
<dbReference type="Pfam" id="PF00069">
    <property type="entry name" value="Pkinase"/>
    <property type="match status" value="1"/>
</dbReference>
<dbReference type="EC" id="2.7.11.1" evidence="4"/>
<evidence type="ECO:0000256" key="3">
    <source>
        <dbReference type="ARBA" id="ARBA00008874"/>
    </source>
</evidence>
<dbReference type="GO" id="GO:0005737">
    <property type="term" value="C:cytoplasm"/>
    <property type="evidence" value="ECO:0007669"/>
    <property type="project" value="UniProtKB-SubCell"/>
</dbReference>
<feature type="region of interest" description="Disordered" evidence="17">
    <location>
        <begin position="297"/>
        <end position="323"/>
    </location>
</feature>
<dbReference type="PROSITE" id="PS00107">
    <property type="entry name" value="PROTEIN_KINASE_ATP"/>
    <property type="match status" value="1"/>
</dbReference>
<evidence type="ECO:0000256" key="16">
    <source>
        <dbReference type="PROSITE-ProRule" id="PRU10141"/>
    </source>
</evidence>
<evidence type="ECO:0000256" key="12">
    <source>
        <dbReference type="ARBA" id="ARBA00022840"/>
    </source>
</evidence>
<comment type="subcellular location">
    <subcellularLocation>
        <location evidence="2">Cytoplasm</location>
    </subcellularLocation>
</comment>
<feature type="compositionally biased region" description="Acidic residues" evidence="17">
    <location>
        <begin position="343"/>
        <end position="354"/>
    </location>
</feature>
<feature type="compositionally biased region" description="Polar residues" evidence="17">
    <location>
        <begin position="516"/>
        <end position="527"/>
    </location>
</feature>
<feature type="compositionally biased region" description="Low complexity" evidence="17">
    <location>
        <begin position="681"/>
        <end position="692"/>
    </location>
</feature>
<evidence type="ECO:0000256" key="2">
    <source>
        <dbReference type="ARBA" id="ARBA00004496"/>
    </source>
</evidence>
<evidence type="ECO:0000313" key="22">
    <source>
        <dbReference type="Proteomes" id="UP000836402"/>
    </source>
</evidence>
<evidence type="ECO:0000256" key="5">
    <source>
        <dbReference type="ARBA" id="ARBA00022490"/>
    </source>
</evidence>
<evidence type="ECO:0000256" key="8">
    <source>
        <dbReference type="ARBA" id="ARBA00022679"/>
    </source>
</evidence>
<evidence type="ECO:0000256" key="15">
    <source>
        <dbReference type="ARBA" id="ARBA00048679"/>
    </source>
</evidence>
<name>A0A177TV17_9BASI</name>
<feature type="compositionally biased region" description="Polar residues" evidence="17">
    <location>
        <begin position="371"/>
        <end position="390"/>
    </location>
</feature>
<dbReference type="Proteomes" id="UP000836402">
    <property type="component" value="Unassembled WGS sequence"/>
</dbReference>
<reference evidence="20" key="1">
    <citation type="submission" date="2016-04" db="EMBL/GenBank/DDBJ databases">
        <authorList>
            <person name="Nguyen H.D."/>
            <person name="Kesanakurti P."/>
            <person name="Cullis J."/>
            <person name="Levesque C.A."/>
            <person name="Hambleton S."/>
        </authorList>
    </citation>
    <scope>NUCLEOTIDE SEQUENCE</scope>
    <source>
        <strain evidence="20">DAOMC 238032</strain>
    </source>
</reference>
<feature type="binding site" evidence="16">
    <location>
        <position position="40"/>
    </location>
    <ligand>
        <name>ATP</name>
        <dbReference type="ChEBI" id="CHEBI:30616"/>
    </ligand>
</feature>
<dbReference type="Proteomes" id="UP000077671">
    <property type="component" value="Unassembled WGS sequence"/>
</dbReference>
<dbReference type="EMBL" id="CAJHJG010005235">
    <property type="protein sequence ID" value="CAD6948623.1"/>
    <property type="molecule type" value="Genomic_DNA"/>
</dbReference>
<keyword evidence="8" id="KW-0808">Transferase</keyword>
<dbReference type="Gene3D" id="1.10.510.10">
    <property type="entry name" value="Transferase(Phosphotransferase) domain 1"/>
    <property type="match status" value="1"/>
</dbReference>
<evidence type="ECO:0000256" key="17">
    <source>
        <dbReference type="SAM" id="MobiDB-lite"/>
    </source>
</evidence>
<sequence length="716" mass="76561">MPAPPDLAQQYTLLEKLGTGSFGTVYKAIHNETRQIVAIKQIDLEDSDDDISEIQQEIAHLAQCDSEWVTRYYGSFVKGYKLWIVMEYLAGGSCLDLLKPAPFSEPHIAIVCRELLLGLEYLHNEGKIHRDIKAANVLLSASGKVKLADFGVAAQLSSNKSRRNTFVGTPFWMAPEVIRQAGYDSKADIWSLGITAIEMAKGEPPLAEYHPMRVLFLIPKAKSPVLEGNFSTAFKDFVDLCLIKDPKHRPTTKELLTHRFIKGAKKTQILTDLIERHQEWKARGVNRGGAIVRDHLTKHRLDPSGSTLDGGEHGANGGLNGGTMMSEWQFETVRSRISALDFDTQDIDDEDDEEDTKRTQQNGVFARQHSNESSSTLNGGTEKQRPQANLPSVVPQPTGHLLPPSSSSSSTSSSSPTASSSSSSSGTPNGVQNGSMRGTRRSSWNERNDINGTVLRPADIASGHDTIRPVKRLDAGGSARFSTELLRANGVGASGSGSVRSRSGLSGIVGEDSVESAGSNGSAQTNGTRHRKGNGSGSGALPVGSDEATAGTALVNQVILPTLEKTRDRTDLGAAELEALATISKGFEDLSNANAPLAYNLIVDILLGMDDNEAARENLTGTFRKRFAGGNRANAAKPKGPRSSAPAGPANANANAGFGPGHFEDSDEEGGADGARRQRTASAGSGPAGAEGNRSPIADLLYGRWLEGLRARWIGY</sequence>
<keyword evidence="13" id="KW-0460">Magnesium</keyword>
<dbReference type="PANTHER" id="PTHR48012">
    <property type="entry name" value="STERILE20-LIKE KINASE, ISOFORM B-RELATED"/>
    <property type="match status" value="1"/>
</dbReference>
<dbReference type="GO" id="GO:0005524">
    <property type="term" value="F:ATP binding"/>
    <property type="evidence" value="ECO:0007669"/>
    <property type="project" value="UniProtKB-UniRule"/>
</dbReference>
<keyword evidence="12 16" id="KW-0067">ATP-binding</keyword>
<keyword evidence="5" id="KW-0963">Cytoplasm</keyword>
<dbReference type="SMART" id="SM00220">
    <property type="entry name" value="S_TKc"/>
    <property type="match status" value="1"/>
</dbReference>
<dbReference type="GO" id="GO:0004674">
    <property type="term" value="F:protein serine/threonine kinase activity"/>
    <property type="evidence" value="ECO:0007669"/>
    <property type="project" value="UniProtKB-KW"/>
</dbReference>
<dbReference type="InterPro" id="IPR000719">
    <property type="entry name" value="Prot_kinase_dom"/>
</dbReference>
<comment type="catalytic activity">
    <reaction evidence="15">
        <text>L-seryl-[protein] + ATP = O-phospho-L-seryl-[protein] + ADP + H(+)</text>
        <dbReference type="Rhea" id="RHEA:17989"/>
        <dbReference type="Rhea" id="RHEA-COMP:9863"/>
        <dbReference type="Rhea" id="RHEA-COMP:11604"/>
        <dbReference type="ChEBI" id="CHEBI:15378"/>
        <dbReference type="ChEBI" id="CHEBI:29999"/>
        <dbReference type="ChEBI" id="CHEBI:30616"/>
        <dbReference type="ChEBI" id="CHEBI:83421"/>
        <dbReference type="ChEBI" id="CHEBI:456216"/>
        <dbReference type="EC" id="2.7.11.1"/>
    </reaction>
</comment>
<evidence type="ECO:0000256" key="6">
    <source>
        <dbReference type="ARBA" id="ARBA00022527"/>
    </source>
</evidence>
<evidence type="ECO:0000256" key="1">
    <source>
        <dbReference type="ARBA" id="ARBA00001946"/>
    </source>
</evidence>
<dbReference type="EMBL" id="LWDD02001749">
    <property type="protein sequence ID" value="KAE8245794.1"/>
    <property type="molecule type" value="Genomic_DNA"/>
</dbReference>
<evidence type="ECO:0000256" key="9">
    <source>
        <dbReference type="ARBA" id="ARBA00022723"/>
    </source>
</evidence>
<dbReference type="PROSITE" id="PS50011">
    <property type="entry name" value="PROTEIN_KINASE_DOM"/>
    <property type="match status" value="1"/>
</dbReference>
<protein>
    <recommendedName>
        <fullName evidence="4">non-specific serine/threonine protein kinase</fullName>
        <ecNumber evidence="4">2.7.11.1</ecNumber>
    </recommendedName>
</protein>
<feature type="compositionally biased region" description="Low complexity" evidence="17">
    <location>
        <begin position="496"/>
        <end position="510"/>
    </location>
</feature>
<dbReference type="FunFam" id="1.10.510.10:FF:000411">
    <property type="entry name" value="Probable Ste20-like kinase Don3"/>
    <property type="match status" value="1"/>
</dbReference>
<reference evidence="20" key="2">
    <citation type="journal article" date="2019" name="IMA Fungus">
        <title>Genome sequencing and comparison of five Tilletia species to identify candidate genes for the detection of regulated species infecting wheat.</title>
        <authorList>
            <person name="Nguyen H.D.T."/>
            <person name="Sultana T."/>
            <person name="Kesanakurti P."/>
            <person name="Hambleton S."/>
        </authorList>
    </citation>
    <scope>NUCLEOTIDE SEQUENCE</scope>
    <source>
        <strain evidence="20">DAOMC 238032</strain>
    </source>
</reference>
<proteinExistence type="inferred from homology"/>
<keyword evidence="10 16" id="KW-0547">Nucleotide-binding</keyword>
<accession>A0A177TV17</accession>
<keyword evidence="11" id="KW-0418">Kinase</keyword>
<feature type="region of interest" description="Disordered" evidence="17">
    <location>
        <begin position="630"/>
        <end position="694"/>
    </location>
</feature>
<reference evidence="19" key="3">
    <citation type="submission" date="2020-10" db="EMBL/GenBank/DDBJ databases">
        <authorList>
            <person name="Sedaghatjoo S."/>
        </authorList>
    </citation>
    <scope>NUCLEOTIDE SEQUENCE</scope>
    <source>
        <strain evidence="19">AZH3</strain>
    </source>
</reference>
<feature type="compositionally biased region" description="Low complexity" evidence="17">
    <location>
        <begin position="645"/>
        <end position="657"/>
    </location>
</feature>
<evidence type="ECO:0000256" key="11">
    <source>
        <dbReference type="ARBA" id="ARBA00022777"/>
    </source>
</evidence>
<evidence type="ECO:0000256" key="10">
    <source>
        <dbReference type="ARBA" id="ARBA00022741"/>
    </source>
</evidence>